<keyword evidence="2" id="KW-1185">Reference proteome</keyword>
<proteinExistence type="predicted"/>
<dbReference type="EMBL" id="LN891133">
    <property type="protein sequence ID" value="CUS08426.1"/>
    <property type="molecule type" value="Genomic_DNA"/>
</dbReference>
<dbReference type="Proteomes" id="UP001412239">
    <property type="component" value="Unassembled WGS sequence"/>
</dbReference>
<evidence type="ECO:0000313" key="1">
    <source>
        <dbReference type="EMBL" id="CUS08426.1"/>
    </source>
</evidence>
<name>A0A292PLP4_9PEZI</name>
<dbReference type="AlphaFoldDB" id="A0A292PLP4"/>
<protein>
    <submittedName>
        <fullName evidence="1">Uncharacterized protein</fullName>
    </submittedName>
</protein>
<reference evidence="1" key="1">
    <citation type="submission" date="2015-10" db="EMBL/GenBank/DDBJ databases">
        <authorList>
            <person name="Regsiter A."/>
            <person name="william w."/>
        </authorList>
    </citation>
    <scope>NUCLEOTIDE SEQUENCE</scope>
    <source>
        <strain evidence="1">Montdore</strain>
    </source>
</reference>
<gene>
    <name evidence="1" type="ORF">GSTUAT00007502001</name>
</gene>
<sequence>MMSKQEFCNSNLALNFTARDPFVTSVSADAFRSASGGKNRWAKCGYILSTLDLTLLTRLDEDEEEEEREGWIVGEKGGDVDCRLFTQGRPKNSEQSTSSTHCASLFINPITNITLY</sequence>
<evidence type="ECO:0000313" key="2">
    <source>
        <dbReference type="Proteomes" id="UP001412239"/>
    </source>
</evidence>
<accession>A0A292PLP4</accession>
<organism evidence="1 2">
    <name type="scientific">Tuber aestivum</name>
    <name type="common">summer truffle</name>
    <dbReference type="NCBI Taxonomy" id="59557"/>
    <lineage>
        <taxon>Eukaryota</taxon>
        <taxon>Fungi</taxon>
        <taxon>Dikarya</taxon>
        <taxon>Ascomycota</taxon>
        <taxon>Pezizomycotina</taxon>
        <taxon>Pezizomycetes</taxon>
        <taxon>Pezizales</taxon>
        <taxon>Tuberaceae</taxon>
        <taxon>Tuber</taxon>
    </lineage>
</organism>